<feature type="non-terminal residue" evidence="2">
    <location>
        <position position="159"/>
    </location>
</feature>
<keyword evidence="3" id="KW-1185">Reference proteome</keyword>
<dbReference type="InterPro" id="IPR002492">
    <property type="entry name" value="Transposase_Tc1-like"/>
</dbReference>
<dbReference type="Proteomes" id="UP000315522">
    <property type="component" value="Unassembled WGS sequence"/>
</dbReference>
<dbReference type="EMBL" id="QGML01005249">
    <property type="protein sequence ID" value="TVY85849.1"/>
    <property type="molecule type" value="Genomic_DNA"/>
</dbReference>
<dbReference type="AlphaFoldDB" id="A0A559LYR5"/>
<evidence type="ECO:0000259" key="1">
    <source>
        <dbReference type="Pfam" id="PF01498"/>
    </source>
</evidence>
<dbReference type="GO" id="GO:0003677">
    <property type="term" value="F:DNA binding"/>
    <property type="evidence" value="ECO:0007669"/>
    <property type="project" value="InterPro"/>
</dbReference>
<gene>
    <name evidence="2" type="ORF">LAWI1_G008835</name>
</gene>
<protein>
    <recommendedName>
        <fullName evidence="1">Transposase Tc1-like domain-containing protein</fullName>
    </recommendedName>
</protein>
<comment type="caution">
    <text evidence="2">The sequence shown here is derived from an EMBL/GenBank/DDBJ whole genome shotgun (WGS) entry which is preliminary data.</text>
</comment>
<feature type="non-terminal residue" evidence="2">
    <location>
        <position position="1"/>
    </location>
</feature>
<dbReference type="InterPro" id="IPR036397">
    <property type="entry name" value="RNaseH_sf"/>
</dbReference>
<proteinExistence type="predicted"/>
<dbReference type="GO" id="GO:0015074">
    <property type="term" value="P:DNA integration"/>
    <property type="evidence" value="ECO:0007669"/>
    <property type="project" value="InterPro"/>
</dbReference>
<evidence type="ECO:0000313" key="3">
    <source>
        <dbReference type="Proteomes" id="UP000315522"/>
    </source>
</evidence>
<name>A0A559LYR5_9HELO</name>
<accession>A0A559LYR5</accession>
<reference evidence="2 3" key="1">
    <citation type="submission" date="2018-05" db="EMBL/GenBank/DDBJ databases">
        <title>Genome sequencing and assembly of the regulated plant pathogen Lachnellula willkommii and related sister species for the development of diagnostic species identification markers.</title>
        <authorList>
            <person name="Giroux E."/>
            <person name="Bilodeau G."/>
        </authorList>
    </citation>
    <scope>NUCLEOTIDE SEQUENCE [LARGE SCALE GENOMIC DNA]</scope>
    <source>
        <strain evidence="2 3">CBS 172.35</strain>
    </source>
</reference>
<dbReference type="Gene3D" id="3.30.420.10">
    <property type="entry name" value="Ribonuclease H-like superfamily/Ribonuclease H"/>
    <property type="match status" value="1"/>
</dbReference>
<sequence>QDIPAILWWDCGEKAIRTALKREGFTRRVERKKCPLTADHAADRLTWALEHVDWTDKQWDVVLFSDEVWAQPGKHTRTWVTRRVGEEYHKDYVARRDQRKIGWMFWGSICGKYGRVKGIILPLVEEIMREHLELEFQQDNAKGHSAAFTHEVLEAIGIE</sequence>
<feature type="domain" description="Transposase Tc1-like" evidence="1">
    <location>
        <begin position="14"/>
        <end position="53"/>
    </location>
</feature>
<dbReference type="GO" id="GO:0006313">
    <property type="term" value="P:DNA transposition"/>
    <property type="evidence" value="ECO:0007669"/>
    <property type="project" value="InterPro"/>
</dbReference>
<organism evidence="2 3">
    <name type="scientific">Lachnellula willkommii</name>
    <dbReference type="NCBI Taxonomy" id="215461"/>
    <lineage>
        <taxon>Eukaryota</taxon>
        <taxon>Fungi</taxon>
        <taxon>Dikarya</taxon>
        <taxon>Ascomycota</taxon>
        <taxon>Pezizomycotina</taxon>
        <taxon>Leotiomycetes</taxon>
        <taxon>Helotiales</taxon>
        <taxon>Lachnaceae</taxon>
        <taxon>Lachnellula</taxon>
    </lineage>
</organism>
<evidence type="ECO:0000313" key="2">
    <source>
        <dbReference type="EMBL" id="TVY85849.1"/>
    </source>
</evidence>
<dbReference type="Pfam" id="PF01498">
    <property type="entry name" value="HTH_Tnp_Tc3_2"/>
    <property type="match status" value="1"/>
</dbReference>